<dbReference type="EMBL" id="BK015859">
    <property type="protein sequence ID" value="DAD70034.1"/>
    <property type="molecule type" value="Genomic_DNA"/>
</dbReference>
<sequence length="149" mass="17745">MLPKGSFKGQDRDIYFDMDIAIERKACIDELASNFKDDGVRIKTEMAHLNMHKIKFFVLVEDPNYDVNIRTGNYRSEYNPKSLYNRIKKGIELRYNTLIRPISKDVIGSEIYNTCEAYIYETLKTRGYCSEINWREEENIWEDEKFECN</sequence>
<dbReference type="Gene3D" id="3.40.50.10130">
    <property type="match status" value="1"/>
</dbReference>
<accession>A0A8S5LJB5</accession>
<organism evidence="1">
    <name type="scientific">Myoviridae sp. ct6F13</name>
    <dbReference type="NCBI Taxonomy" id="2827602"/>
    <lineage>
        <taxon>Viruses</taxon>
        <taxon>Duplodnaviria</taxon>
        <taxon>Heunggongvirae</taxon>
        <taxon>Uroviricota</taxon>
        <taxon>Caudoviricetes</taxon>
    </lineage>
</organism>
<keyword evidence="1" id="KW-0547">Nucleotide-binding</keyword>
<proteinExistence type="predicted"/>
<keyword evidence="1" id="KW-0378">Hydrolase</keyword>
<evidence type="ECO:0000313" key="1">
    <source>
        <dbReference type="EMBL" id="DAD70034.1"/>
    </source>
</evidence>
<dbReference type="GO" id="GO:0004386">
    <property type="term" value="F:helicase activity"/>
    <property type="evidence" value="ECO:0007669"/>
    <property type="project" value="UniProtKB-KW"/>
</dbReference>
<protein>
    <submittedName>
        <fullName evidence="1">ATP-dependent RNA helicase</fullName>
    </submittedName>
</protein>
<keyword evidence="1" id="KW-0347">Helicase</keyword>
<keyword evidence="1" id="KW-0067">ATP-binding</keyword>
<reference evidence="1" key="1">
    <citation type="journal article" date="2021" name="Proc. Natl. Acad. Sci. U.S.A.">
        <title>A Catalog of Tens of Thousands of Viruses from Human Metagenomes Reveals Hidden Associations with Chronic Diseases.</title>
        <authorList>
            <person name="Tisza M.J."/>
            <person name="Buck C.B."/>
        </authorList>
    </citation>
    <scope>NUCLEOTIDE SEQUENCE</scope>
    <source>
        <strain evidence="1">Ct6F13</strain>
    </source>
</reference>
<name>A0A8S5LJB5_9CAUD</name>